<keyword evidence="2" id="KW-1133">Transmembrane helix</keyword>
<name>A0A1R3G3V1_9ROSI</name>
<dbReference type="OrthoDB" id="1931061at2759"/>
<gene>
    <name evidence="3" type="ORF">COLO4_37009</name>
</gene>
<dbReference type="PANTHER" id="PTHR47165">
    <property type="entry name" value="OS03G0429900 PROTEIN"/>
    <property type="match status" value="1"/>
</dbReference>
<dbReference type="SUPFAM" id="SSF50249">
    <property type="entry name" value="Nucleic acid-binding proteins"/>
    <property type="match status" value="2"/>
</dbReference>
<organism evidence="3 4">
    <name type="scientific">Corchorus olitorius</name>
    <dbReference type="NCBI Taxonomy" id="93759"/>
    <lineage>
        <taxon>Eukaryota</taxon>
        <taxon>Viridiplantae</taxon>
        <taxon>Streptophyta</taxon>
        <taxon>Embryophyta</taxon>
        <taxon>Tracheophyta</taxon>
        <taxon>Spermatophyta</taxon>
        <taxon>Magnoliopsida</taxon>
        <taxon>eudicotyledons</taxon>
        <taxon>Gunneridae</taxon>
        <taxon>Pentapetalae</taxon>
        <taxon>rosids</taxon>
        <taxon>malvids</taxon>
        <taxon>Malvales</taxon>
        <taxon>Malvaceae</taxon>
        <taxon>Grewioideae</taxon>
        <taxon>Apeibeae</taxon>
        <taxon>Corchorus</taxon>
    </lineage>
</organism>
<keyword evidence="2" id="KW-0472">Membrane</keyword>
<protein>
    <submittedName>
        <fullName evidence="3">Nucleic acid-binding protein</fullName>
    </submittedName>
</protein>
<feature type="region of interest" description="Disordered" evidence="1">
    <location>
        <begin position="477"/>
        <end position="532"/>
    </location>
</feature>
<keyword evidence="2" id="KW-0812">Transmembrane</keyword>
<accession>A0A1R3G3V1</accession>
<dbReference type="EMBL" id="AWUE01023782">
    <property type="protein sequence ID" value="OMO52743.1"/>
    <property type="molecule type" value="Genomic_DNA"/>
</dbReference>
<dbReference type="STRING" id="93759.A0A1R3G3V1"/>
<feature type="compositionally biased region" description="Basic and acidic residues" evidence="1">
    <location>
        <begin position="503"/>
        <end position="525"/>
    </location>
</feature>
<dbReference type="PANTHER" id="PTHR47165:SF4">
    <property type="entry name" value="OS03G0429900 PROTEIN"/>
    <property type="match status" value="1"/>
</dbReference>
<sequence>MVLWLHVIHDLPPMIHEPVKLFHCTLGKLKPSLRAFIVLLIFVTNFFGQGSTMQAIMPKAVARRFAGKIVEGCVYKFTRFDAVNCRLSYLAAPSDYIIFFNSSTGVQEITESMEFDYPRYFFRFATLEDLRARNEKPTVLTDVIGMLTIIGSKTSVNRASGNSSTDRRDIIIKLLRVNFWGLHVNEIDEEFLMSRASNPVLVITAGIVKEYNGIKYISSSSATKMYIDINVPETGQLKFDGILPPVKLLSVDESQSIEPVANPTDISVDEIVHWTEVADIIFCQGQRYRIKAKVVEMDITNGWFYESCPKCRVKLMAANGQFKCNDDGVVTPEFVMQLNLIIEDDTARIEVAMFGKQAEELIVLPLTRAVASQCLDKTKLPVTARDPTKSEVDFVFVIGVIEQTYKRGMKKFKVYSYSTEKKNGEPVVVDKGKKVVGYSGREMMGTGAGDQGTTKGDNIGVVPVGSNELVIIPDVVSTPQSHNRKREGSVPLDMPDSPCIPHDLFDTDSPDKRSRKEQECEEIMKGKNSRQL</sequence>
<evidence type="ECO:0000256" key="2">
    <source>
        <dbReference type="SAM" id="Phobius"/>
    </source>
</evidence>
<keyword evidence="4" id="KW-1185">Reference proteome</keyword>
<proteinExistence type="predicted"/>
<comment type="caution">
    <text evidence="3">The sequence shown here is derived from an EMBL/GenBank/DDBJ whole genome shotgun (WGS) entry which is preliminary data.</text>
</comment>
<evidence type="ECO:0000256" key="1">
    <source>
        <dbReference type="SAM" id="MobiDB-lite"/>
    </source>
</evidence>
<dbReference type="AlphaFoldDB" id="A0A1R3G3V1"/>
<dbReference type="Gene3D" id="2.40.50.140">
    <property type="entry name" value="Nucleic acid-binding proteins"/>
    <property type="match status" value="2"/>
</dbReference>
<dbReference type="Proteomes" id="UP000187203">
    <property type="component" value="Unassembled WGS sequence"/>
</dbReference>
<evidence type="ECO:0000313" key="3">
    <source>
        <dbReference type="EMBL" id="OMO52743.1"/>
    </source>
</evidence>
<feature type="transmembrane region" description="Helical" evidence="2">
    <location>
        <begin position="35"/>
        <end position="56"/>
    </location>
</feature>
<dbReference type="InterPro" id="IPR012340">
    <property type="entry name" value="NA-bd_OB-fold"/>
</dbReference>
<reference evidence="4" key="1">
    <citation type="submission" date="2013-09" db="EMBL/GenBank/DDBJ databases">
        <title>Corchorus olitorius genome sequencing.</title>
        <authorList>
            <person name="Alam M."/>
            <person name="Haque M.S."/>
            <person name="Islam M.S."/>
            <person name="Emdad E.M."/>
            <person name="Islam M.M."/>
            <person name="Ahmed B."/>
            <person name="Halim A."/>
            <person name="Hossen Q.M.M."/>
            <person name="Hossain M.Z."/>
            <person name="Ahmed R."/>
            <person name="Khan M.M."/>
            <person name="Islam R."/>
            <person name="Rashid M.M."/>
            <person name="Khan S.A."/>
            <person name="Rahman M.S."/>
            <person name="Alam M."/>
            <person name="Yahiya A.S."/>
            <person name="Khan M.S."/>
            <person name="Azam M.S."/>
            <person name="Haque T."/>
            <person name="Lashkar M.Z.H."/>
            <person name="Akhand A.I."/>
            <person name="Morshed G."/>
            <person name="Roy S."/>
            <person name="Uddin K.S."/>
            <person name="Rabeya T."/>
            <person name="Hossain A.S."/>
            <person name="Chowdhury A."/>
            <person name="Snigdha A.R."/>
            <person name="Mortoza M.S."/>
            <person name="Matin S.A."/>
            <person name="Hoque S.M.E."/>
            <person name="Islam M.K."/>
            <person name="Roy D.K."/>
            <person name="Haider R."/>
            <person name="Moosa M.M."/>
            <person name="Elias S.M."/>
            <person name="Hasan A.M."/>
            <person name="Jahan S."/>
            <person name="Shafiuddin M."/>
            <person name="Mahmood N."/>
            <person name="Shommy N.S."/>
        </authorList>
    </citation>
    <scope>NUCLEOTIDE SEQUENCE [LARGE SCALE GENOMIC DNA]</scope>
    <source>
        <strain evidence="4">cv. O-4</strain>
    </source>
</reference>
<evidence type="ECO:0000313" key="4">
    <source>
        <dbReference type="Proteomes" id="UP000187203"/>
    </source>
</evidence>